<gene>
    <name evidence="1" type="ORF">JAAARDRAFT_40881</name>
</gene>
<dbReference type="EMBL" id="KL197746">
    <property type="protein sequence ID" value="KDQ51656.1"/>
    <property type="molecule type" value="Genomic_DNA"/>
</dbReference>
<protein>
    <submittedName>
        <fullName evidence="1">Uncharacterized protein</fullName>
    </submittedName>
</protein>
<evidence type="ECO:0000313" key="1">
    <source>
        <dbReference type="EMBL" id="KDQ51656.1"/>
    </source>
</evidence>
<accession>A0A067PMV4</accession>
<keyword evidence="2" id="KW-1185">Reference proteome</keyword>
<proteinExistence type="predicted"/>
<sequence length="103" mass="11531">MLSFWDPLSELPTSRTLQAFTIQPEGADPNSFHVLQTSCQRNHKWRTVTIGKVTTQFATITKTPLTMIPTTSPLPVWATTTDETIVKEEHTTSIRNSTACLPM</sequence>
<dbReference type="HOGENOM" id="CLU_2264152_0_0_1"/>
<evidence type="ECO:0000313" key="2">
    <source>
        <dbReference type="Proteomes" id="UP000027265"/>
    </source>
</evidence>
<dbReference type="InParanoid" id="A0A067PMV4"/>
<organism evidence="1 2">
    <name type="scientific">Jaapia argillacea MUCL 33604</name>
    <dbReference type="NCBI Taxonomy" id="933084"/>
    <lineage>
        <taxon>Eukaryota</taxon>
        <taxon>Fungi</taxon>
        <taxon>Dikarya</taxon>
        <taxon>Basidiomycota</taxon>
        <taxon>Agaricomycotina</taxon>
        <taxon>Agaricomycetes</taxon>
        <taxon>Agaricomycetidae</taxon>
        <taxon>Jaapiales</taxon>
        <taxon>Jaapiaceae</taxon>
        <taxon>Jaapia</taxon>
    </lineage>
</organism>
<dbReference type="AlphaFoldDB" id="A0A067PMV4"/>
<dbReference type="Proteomes" id="UP000027265">
    <property type="component" value="Unassembled WGS sequence"/>
</dbReference>
<reference evidence="2" key="1">
    <citation type="journal article" date="2014" name="Proc. Natl. Acad. Sci. U.S.A.">
        <title>Extensive sampling of basidiomycete genomes demonstrates inadequacy of the white-rot/brown-rot paradigm for wood decay fungi.</title>
        <authorList>
            <person name="Riley R."/>
            <person name="Salamov A.A."/>
            <person name="Brown D.W."/>
            <person name="Nagy L.G."/>
            <person name="Floudas D."/>
            <person name="Held B.W."/>
            <person name="Levasseur A."/>
            <person name="Lombard V."/>
            <person name="Morin E."/>
            <person name="Otillar R."/>
            <person name="Lindquist E.A."/>
            <person name="Sun H."/>
            <person name="LaButti K.M."/>
            <person name="Schmutz J."/>
            <person name="Jabbour D."/>
            <person name="Luo H."/>
            <person name="Baker S.E."/>
            <person name="Pisabarro A.G."/>
            <person name="Walton J.D."/>
            <person name="Blanchette R.A."/>
            <person name="Henrissat B."/>
            <person name="Martin F."/>
            <person name="Cullen D."/>
            <person name="Hibbett D.S."/>
            <person name="Grigoriev I.V."/>
        </authorList>
    </citation>
    <scope>NUCLEOTIDE SEQUENCE [LARGE SCALE GENOMIC DNA]</scope>
    <source>
        <strain evidence="2">MUCL 33604</strain>
    </source>
</reference>
<name>A0A067PMV4_9AGAM</name>